<evidence type="ECO:0000256" key="3">
    <source>
        <dbReference type="ARBA" id="ARBA00022490"/>
    </source>
</evidence>
<dbReference type="PIRSF" id="PIRSF006004">
    <property type="entry name" value="CHP00048"/>
    <property type="match status" value="1"/>
</dbReference>
<feature type="binding site" evidence="12">
    <location>
        <begin position="216"/>
        <end position="218"/>
    </location>
    <ligand>
        <name>S-adenosyl-L-methionine</name>
        <dbReference type="ChEBI" id="CHEBI:59789"/>
    </ligand>
</feature>
<dbReference type="AlphaFoldDB" id="A0A1I2R9L9"/>
<sequence length="363" mass="40007">MAFFPNIRDLNLPELEQQVEAMGIAKFRAAQLADWIHKKGVTSFDEMTNLPKEVRDKLAANFSVGGLALLDRKISRDGEAEKYLLQLADGQAVESVLMQYHHGVSVCLSTQVGCRMGCKICASGLEGLVRNLTPGEILDQIHTMQRESGKRAGSVVLMGSGEPLDNYSATIKFLELVNAPYGLNIGHRHITLSTSGIVPRIYDLLKLKLSITLAISLHAPNNALRNQLVPVNKSYPLEKLLPACRSYAETTGRRVSFEYALLGNINDSREQARELGRVLTGIHGHINLIPANPVPERGIVRSSIDKIRTFKKTLEDLGYPVTVRRELGLDIDAACGQLRRRVRMRGGTDGVFVGTGRQPGKNY</sequence>
<dbReference type="Pfam" id="PF04055">
    <property type="entry name" value="Radical_SAM"/>
    <property type="match status" value="1"/>
</dbReference>
<comment type="caution">
    <text evidence="12">Lacks conserved residue(s) required for the propagation of feature annotation.</text>
</comment>
<dbReference type="GO" id="GO:0030488">
    <property type="term" value="P:tRNA methylation"/>
    <property type="evidence" value="ECO:0007669"/>
    <property type="project" value="UniProtKB-UniRule"/>
</dbReference>
<dbReference type="Gene3D" id="3.20.20.70">
    <property type="entry name" value="Aldolase class I"/>
    <property type="match status" value="1"/>
</dbReference>
<comment type="catalytic activity">
    <reaction evidence="12">
        <text>adenosine(2503) in 23S rRNA + 2 reduced [2Fe-2S]-[ferredoxin] + 2 S-adenosyl-L-methionine = 2-methyladenosine(2503) in 23S rRNA + 5'-deoxyadenosine + L-methionine + 2 oxidized [2Fe-2S]-[ferredoxin] + S-adenosyl-L-homocysteine</text>
        <dbReference type="Rhea" id="RHEA:42916"/>
        <dbReference type="Rhea" id="RHEA-COMP:10000"/>
        <dbReference type="Rhea" id="RHEA-COMP:10001"/>
        <dbReference type="Rhea" id="RHEA-COMP:10152"/>
        <dbReference type="Rhea" id="RHEA-COMP:10282"/>
        <dbReference type="ChEBI" id="CHEBI:17319"/>
        <dbReference type="ChEBI" id="CHEBI:33737"/>
        <dbReference type="ChEBI" id="CHEBI:33738"/>
        <dbReference type="ChEBI" id="CHEBI:57844"/>
        <dbReference type="ChEBI" id="CHEBI:57856"/>
        <dbReference type="ChEBI" id="CHEBI:59789"/>
        <dbReference type="ChEBI" id="CHEBI:74411"/>
        <dbReference type="ChEBI" id="CHEBI:74497"/>
        <dbReference type="EC" id="2.1.1.192"/>
    </reaction>
</comment>
<feature type="binding site" evidence="12">
    <location>
        <position position="121"/>
    </location>
    <ligand>
        <name>[4Fe-4S] cluster</name>
        <dbReference type="ChEBI" id="CHEBI:49883"/>
        <note>4Fe-4S-S-AdoMet</note>
    </ligand>
</feature>
<evidence type="ECO:0000313" key="15">
    <source>
        <dbReference type="Proteomes" id="UP000199337"/>
    </source>
</evidence>
<feature type="binding site" evidence="12">
    <location>
        <position position="193"/>
    </location>
    <ligand>
        <name>S-adenosyl-L-methionine</name>
        <dbReference type="ChEBI" id="CHEBI:59789"/>
    </ligand>
</feature>
<keyword evidence="2 12" id="KW-0004">4Fe-4S</keyword>
<dbReference type="Pfam" id="PF21016">
    <property type="entry name" value="RlmN_N"/>
    <property type="match status" value="1"/>
</dbReference>
<dbReference type="Gene3D" id="1.10.150.530">
    <property type="match status" value="1"/>
</dbReference>
<dbReference type="InterPro" id="IPR048641">
    <property type="entry name" value="RlmN_N"/>
</dbReference>
<dbReference type="SFLD" id="SFLDF00275">
    <property type="entry name" value="adenosine_C2_methyltransferase"/>
    <property type="match status" value="1"/>
</dbReference>
<keyword evidence="4 12" id="KW-0698">rRNA processing</keyword>
<dbReference type="GO" id="GO:0070475">
    <property type="term" value="P:rRNA base methylation"/>
    <property type="evidence" value="ECO:0007669"/>
    <property type="project" value="UniProtKB-UniRule"/>
</dbReference>
<dbReference type="Proteomes" id="UP000199337">
    <property type="component" value="Unassembled WGS sequence"/>
</dbReference>
<dbReference type="GO" id="GO:0051539">
    <property type="term" value="F:4 iron, 4 sulfur cluster binding"/>
    <property type="evidence" value="ECO:0007669"/>
    <property type="project" value="UniProtKB-UniRule"/>
</dbReference>
<dbReference type="RefSeq" id="WP_238456342.1">
    <property type="nucleotide sequence ID" value="NZ_FOOX01000004.1"/>
</dbReference>
<evidence type="ECO:0000256" key="2">
    <source>
        <dbReference type="ARBA" id="ARBA00022485"/>
    </source>
</evidence>
<feature type="active site" description="S-methylcysteine intermediate" evidence="12">
    <location>
        <position position="335"/>
    </location>
</feature>
<reference evidence="15" key="1">
    <citation type="submission" date="2016-10" db="EMBL/GenBank/DDBJ databases">
        <authorList>
            <person name="Varghese N."/>
            <person name="Submissions S."/>
        </authorList>
    </citation>
    <scope>NUCLEOTIDE SEQUENCE [LARGE SCALE GENOMIC DNA]</scope>
    <source>
        <strain evidence="15">DSM 17038</strain>
    </source>
</reference>
<feature type="binding site" evidence="12">
    <location>
        <position position="292"/>
    </location>
    <ligand>
        <name>S-adenosyl-L-methionine</name>
        <dbReference type="ChEBI" id="CHEBI:59789"/>
    </ligand>
</feature>
<dbReference type="GO" id="GO:0019843">
    <property type="term" value="F:rRNA binding"/>
    <property type="evidence" value="ECO:0007669"/>
    <property type="project" value="UniProtKB-UniRule"/>
</dbReference>
<dbReference type="SUPFAM" id="SSF102114">
    <property type="entry name" value="Radical SAM enzymes"/>
    <property type="match status" value="1"/>
</dbReference>
<gene>
    <name evidence="12" type="primary">rlmN</name>
    <name evidence="14" type="ORF">SAMN05660649_01441</name>
</gene>
<feature type="active site" description="Proton acceptor" evidence="12">
    <location>
        <position position="94"/>
    </location>
</feature>
<dbReference type="InterPro" id="IPR058240">
    <property type="entry name" value="rSAM_sf"/>
</dbReference>
<evidence type="ECO:0000313" key="14">
    <source>
        <dbReference type="EMBL" id="SFG36753.1"/>
    </source>
</evidence>
<comment type="catalytic activity">
    <reaction evidence="12">
        <text>adenosine(37) in tRNA + 2 reduced [2Fe-2S]-[ferredoxin] + 2 S-adenosyl-L-methionine = 2-methyladenosine(37) in tRNA + 5'-deoxyadenosine + L-methionine + 2 oxidized [2Fe-2S]-[ferredoxin] + S-adenosyl-L-homocysteine</text>
        <dbReference type="Rhea" id="RHEA:43332"/>
        <dbReference type="Rhea" id="RHEA-COMP:10000"/>
        <dbReference type="Rhea" id="RHEA-COMP:10001"/>
        <dbReference type="Rhea" id="RHEA-COMP:10162"/>
        <dbReference type="Rhea" id="RHEA-COMP:10485"/>
        <dbReference type="ChEBI" id="CHEBI:17319"/>
        <dbReference type="ChEBI" id="CHEBI:33737"/>
        <dbReference type="ChEBI" id="CHEBI:33738"/>
        <dbReference type="ChEBI" id="CHEBI:57844"/>
        <dbReference type="ChEBI" id="CHEBI:57856"/>
        <dbReference type="ChEBI" id="CHEBI:59789"/>
        <dbReference type="ChEBI" id="CHEBI:74411"/>
        <dbReference type="ChEBI" id="CHEBI:74497"/>
        <dbReference type="EC" id="2.1.1.192"/>
    </reaction>
</comment>
<feature type="binding site" evidence="12">
    <location>
        <position position="114"/>
    </location>
    <ligand>
        <name>[4Fe-4S] cluster</name>
        <dbReference type="ChEBI" id="CHEBI:49883"/>
        <note>4Fe-4S-S-AdoMet</note>
    </ligand>
</feature>
<keyword evidence="12" id="KW-1015">Disulfide bond</keyword>
<evidence type="ECO:0000256" key="10">
    <source>
        <dbReference type="ARBA" id="ARBA00023004"/>
    </source>
</evidence>
<keyword evidence="5 12" id="KW-0489">Methyltransferase</keyword>
<dbReference type="InterPro" id="IPR007197">
    <property type="entry name" value="rSAM"/>
</dbReference>
<dbReference type="STRING" id="341036.SAMN05660649_01441"/>
<dbReference type="PROSITE" id="PS51918">
    <property type="entry name" value="RADICAL_SAM"/>
    <property type="match status" value="1"/>
</dbReference>
<dbReference type="HAMAP" id="MF_01849">
    <property type="entry name" value="RNA_methyltr_RlmN"/>
    <property type="match status" value="1"/>
</dbReference>
<dbReference type="SFLD" id="SFLDS00029">
    <property type="entry name" value="Radical_SAM"/>
    <property type="match status" value="1"/>
</dbReference>
<evidence type="ECO:0000256" key="4">
    <source>
        <dbReference type="ARBA" id="ARBA00022552"/>
    </source>
</evidence>
<dbReference type="FunFam" id="3.20.20.70:FF:000014">
    <property type="entry name" value="Probable dual-specificity RNA methyltransferase RlmN"/>
    <property type="match status" value="1"/>
</dbReference>
<dbReference type="GO" id="GO:0005737">
    <property type="term" value="C:cytoplasm"/>
    <property type="evidence" value="ECO:0007669"/>
    <property type="project" value="UniProtKB-SubCell"/>
</dbReference>
<evidence type="ECO:0000256" key="7">
    <source>
        <dbReference type="ARBA" id="ARBA00022691"/>
    </source>
</evidence>
<dbReference type="GO" id="GO:0002935">
    <property type="term" value="F:tRNA (adenine(37)-C2)-methyltransferase activity"/>
    <property type="evidence" value="ECO:0007669"/>
    <property type="project" value="UniProtKB-UniRule"/>
</dbReference>
<evidence type="ECO:0000256" key="11">
    <source>
        <dbReference type="ARBA" id="ARBA00023014"/>
    </source>
</evidence>
<dbReference type="PANTHER" id="PTHR30544">
    <property type="entry name" value="23S RRNA METHYLTRANSFERASE"/>
    <property type="match status" value="1"/>
</dbReference>
<comment type="cofactor">
    <cofactor evidence="12">
        <name>[4Fe-4S] cluster</name>
        <dbReference type="ChEBI" id="CHEBI:49883"/>
    </cofactor>
    <text evidence="12">Binds 1 [4Fe-4S] cluster. The cluster is coordinated with 3 cysteines and an exchangeable S-adenosyl-L-methionine.</text>
</comment>
<feature type="binding site" evidence="12">
    <location>
        <begin position="161"/>
        <end position="162"/>
    </location>
    <ligand>
        <name>S-adenosyl-L-methionine</name>
        <dbReference type="ChEBI" id="CHEBI:59789"/>
    </ligand>
</feature>
<dbReference type="GO" id="GO:0000049">
    <property type="term" value="F:tRNA binding"/>
    <property type="evidence" value="ECO:0007669"/>
    <property type="project" value="UniProtKB-UniRule"/>
</dbReference>
<feature type="binding site" evidence="12">
    <location>
        <position position="118"/>
    </location>
    <ligand>
        <name>[4Fe-4S] cluster</name>
        <dbReference type="ChEBI" id="CHEBI:49883"/>
        <note>4Fe-4S-S-AdoMet</note>
    </ligand>
</feature>
<comment type="subcellular location">
    <subcellularLocation>
        <location evidence="1 12">Cytoplasm</location>
    </subcellularLocation>
</comment>
<dbReference type="GO" id="GO:0070040">
    <property type="term" value="F:rRNA (adenine(2503)-C2-)-methyltransferase activity"/>
    <property type="evidence" value="ECO:0007669"/>
    <property type="project" value="UniProtKB-UniRule"/>
</dbReference>
<dbReference type="PANTHER" id="PTHR30544:SF5">
    <property type="entry name" value="RADICAL SAM CORE DOMAIN-CONTAINING PROTEIN"/>
    <property type="match status" value="1"/>
</dbReference>
<keyword evidence="9 12" id="KW-0479">Metal-binding</keyword>
<accession>A0A1I2R9L9</accession>
<protein>
    <recommendedName>
        <fullName evidence="12">Probable dual-specificity RNA methyltransferase RlmN</fullName>
        <ecNumber evidence="12">2.1.1.192</ecNumber>
    </recommendedName>
    <alternativeName>
        <fullName evidence="12">23S rRNA (adenine(2503)-C(2))-methyltransferase</fullName>
    </alternativeName>
    <alternativeName>
        <fullName evidence="12">23S rRNA m2A2503 methyltransferase</fullName>
    </alternativeName>
    <alternativeName>
        <fullName evidence="12">Ribosomal RNA large subunit methyltransferase N</fullName>
    </alternativeName>
    <alternativeName>
        <fullName evidence="12">tRNA (adenine(37)-C(2))-methyltransferase</fullName>
    </alternativeName>
    <alternativeName>
        <fullName evidence="12">tRNA m2A37 methyltransferase</fullName>
    </alternativeName>
</protein>
<dbReference type="NCBIfam" id="TIGR00048">
    <property type="entry name" value="rRNA_mod_RlmN"/>
    <property type="match status" value="1"/>
</dbReference>
<organism evidence="14 15">
    <name type="scientific">Desulfotruncus arcticus DSM 17038</name>
    <dbReference type="NCBI Taxonomy" id="1121424"/>
    <lineage>
        <taxon>Bacteria</taxon>
        <taxon>Bacillati</taxon>
        <taxon>Bacillota</taxon>
        <taxon>Clostridia</taxon>
        <taxon>Eubacteriales</taxon>
        <taxon>Desulfallaceae</taxon>
        <taxon>Desulfotruncus</taxon>
    </lineage>
</organism>
<dbReference type="InterPro" id="IPR004383">
    <property type="entry name" value="rRNA_lsu_MTrfase_RlmN/Cfr"/>
</dbReference>
<dbReference type="InterPro" id="IPR013785">
    <property type="entry name" value="Aldolase_TIM"/>
</dbReference>
<keyword evidence="6 12" id="KW-0808">Transferase</keyword>
<evidence type="ECO:0000256" key="8">
    <source>
        <dbReference type="ARBA" id="ARBA00022694"/>
    </source>
</evidence>
<proteinExistence type="inferred from homology"/>
<comment type="miscellaneous">
    <text evidence="12">Reaction proceeds by a ping-pong mechanism involving intermediate methylation of a conserved cysteine residue.</text>
</comment>
<feature type="domain" description="Radical SAM core" evidence="13">
    <location>
        <begin position="100"/>
        <end position="330"/>
    </location>
</feature>
<dbReference type="InterPro" id="IPR040072">
    <property type="entry name" value="Methyltransferase_A"/>
</dbReference>
<dbReference type="EC" id="2.1.1.192" evidence="12"/>
<keyword evidence="7 12" id="KW-0949">S-adenosyl-L-methionine</keyword>
<comment type="similarity">
    <text evidence="12">Belongs to the radical SAM superfamily. RlmN family.</text>
</comment>
<evidence type="ECO:0000256" key="1">
    <source>
        <dbReference type="ARBA" id="ARBA00004496"/>
    </source>
</evidence>
<evidence type="ECO:0000259" key="13">
    <source>
        <dbReference type="PROSITE" id="PS51918"/>
    </source>
</evidence>
<keyword evidence="3 12" id="KW-0963">Cytoplasm</keyword>
<dbReference type="EMBL" id="FOOX01000004">
    <property type="protein sequence ID" value="SFG36753.1"/>
    <property type="molecule type" value="Genomic_DNA"/>
</dbReference>
<dbReference type="SFLD" id="SFLDG01062">
    <property type="entry name" value="methyltransferase_(Class_A)"/>
    <property type="match status" value="1"/>
</dbReference>
<evidence type="ECO:0000256" key="6">
    <source>
        <dbReference type="ARBA" id="ARBA00022679"/>
    </source>
</evidence>
<evidence type="ECO:0000256" key="12">
    <source>
        <dbReference type="HAMAP-Rule" id="MF_01849"/>
    </source>
</evidence>
<keyword evidence="11 12" id="KW-0411">Iron-sulfur</keyword>
<evidence type="ECO:0000256" key="9">
    <source>
        <dbReference type="ARBA" id="ARBA00022723"/>
    </source>
</evidence>
<dbReference type="CDD" id="cd01335">
    <property type="entry name" value="Radical_SAM"/>
    <property type="match status" value="1"/>
</dbReference>
<keyword evidence="15" id="KW-1185">Reference proteome</keyword>
<evidence type="ECO:0000256" key="5">
    <source>
        <dbReference type="ARBA" id="ARBA00022603"/>
    </source>
</evidence>
<dbReference type="InterPro" id="IPR027492">
    <property type="entry name" value="RNA_MTrfase_RlmN"/>
</dbReference>
<keyword evidence="8 12" id="KW-0819">tRNA processing</keyword>
<name>A0A1I2R9L9_9FIRM</name>
<keyword evidence="10 12" id="KW-0408">Iron</keyword>
<comment type="function">
    <text evidence="12">Specifically methylates position 2 of adenine 2503 in 23S rRNA and position 2 of adenine 37 in tRNAs.</text>
</comment>
<dbReference type="GO" id="GO:0046872">
    <property type="term" value="F:metal ion binding"/>
    <property type="evidence" value="ECO:0007669"/>
    <property type="project" value="UniProtKB-KW"/>
</dbReference>